<evidence type="ECO:0000313" key="3">
    <source>
        <dbReference type="Proteomes" id="UP001202180"/>
    </source>
</evidence>
<accession>A0ABT0HHP8</accession>
<organism evidence="2 3">
    <name type="scientific">Spirosoma liriopis</name>
    <dbReference type="NCBI Taxonomy" id="2937440"/>
    <lineage>
        <taxon>Bacteria</taxon>
        <taxon>Pseudomonadati</taxon>
        <taxon>Bacteroidota</taxon>
        <taxon>Cytophagia</taxon>
        <taxon>Cytophagales</taxon>
        <taxon>Cytophagaceae</taxon>
        <taxon>Spirosoma</taxon>
    </lineage>
</organism>
<evidence type="ECO:0000256" key="1">
    <source>
        <dbReference type="SAM" id="MobiDB-lite"/>
    </source>
</evidence>
<feature type="compositionally biased region" description="Acidic residues" evidence="1">
    <location>
        <begin position="275"/>
        <end position="284"/>
    </location>
</feature>
<name>A0ABT0HHP8_9BACT</name>
<keyword evidence="3" id="KW-1185">Reference proteome</keyword>
<feature type="region of interest" description="Disordered" evidence="1">
    <location>
        <begin position="261"/>
        <end position="311"/>
    </location>
</feature>
<feature type="compositionally biased region" description="Basic and acidic residues" evidence="1">
    <location>
        <begin position="1"/>
        <end position="10"/>
    </location>
</feature>
<feature type="region of interest" description="Disordered" evidence="1">
    <location>
        <begin position="1"/>
        <end position="30"/>
    </location>
</feature>
<sequence>MTQFSDKTDLQTDAYPMPQPSTSAKPGLDDKQKKILGISAAAILLGGAAWAITKNPGTETPSEPQDQAEISTLPEDIDVAGKVTDSMSFNQAFETARDEVGMGGLFSWHGRWYNTFDKEEWSSLSLEQRQEFTEMITQEHLPVKPYHSPSTTADPTPATYVEAPAEPTIIEGHLNGQRVMGLDFDQDGIIDTLVLEGEDGYTYRVVDATGDQGLDTVYRYDPLDGELVGASKIEHPFILTNDQFDQGLEENMPKEAVDSVLEPDDAPVDVHQADDEQDDDDIDTDTNHYLTHSAESDDTYINNGDVRDMDE</sequence>
<comment type="caution">
    <text evidence="2">The sequence shown here is derived from an EMBL/GenBank/DDBJ whole genome shotgun (WGS) entry which is preliminary data.</text>
</comment>
<dbReference type="Proteomes" id="UP001202180">
    <property type="component" value="Unassembled WGS sequence"/>
</dbReference>
<dbReference type="EMBL" id="JALPRF010000001">
    <property type="protein sequence ID" value="MCK8491689.1"/>
    <property type="molecule type" value="Genomic_DNA"/>
</dbReference>
<dbReference type="RefSeq" id="WP_248476321.1">
    <property type="nucleotide sequence ID" value="NZ_JALPRF010000001.1"/>
</dbReference>
<protein>
    <submittedName>
        <fullName evidence="2">Uncharacterized protein</fullName>
    </submittedName>
</protein>
<evidence type="ECO:0000313" key="2">
    <source>
        <dbReference type="EMBL" id="MCK8491689.1"/>
    </source>
</evidence>
<proteinExistence type="predicted"/>
<gene>
    <name evidence="2" type="ORF">M0L20_07470</name>
</gene>
<reference evidence="2 3" key="1">
    <citation type="submission" date="2022-04" db="EMBL/GenBank/DDBJ databases">
        <title>Spirosoma sp. strain RP8 genome sequencing and assembly.</title>
        <authorList>
            <person name="Jung Y."/>
        </authorList>
    </citation>
    <scope>NUCLEOTIDE SEQUENCE [LARGE SCALE GENOMIC DNA]</scope>
    <source>
        <strain evidence="2 3">RP8</strain>
    </source>
</reference>